<dbReference type="InterPro" id="IPR036770">
    <property type="entry name" value="Ankyrin_rpt-contain_sf"/>
</dbReference>
<feature type="repeat" description="ANK" evidence="1">
    <location>
        <begin position="632"/>
        <end position="664"/>
    </location>
</feature>
<dbReference type="Proteomes" id="UP000004994">
    <property type="component" value="Chromosome 1"/>
</dbReference>
<evidence type="ECO:0000313" key="5">
    <source>
        <dbReference type="Proteomes" id="UP000004994"/>
    </source>
</evidence>
<dbReference type="Gramene" id="Solyc01g097190.3.1">
    <property type="protein sequence ID" value="Solyc01g097190.3.1"/>
    <property type="gene ID" value="Solyc01g097190.3"/>
</dbReference>
<feature type="repeat" description="ANK" evidence="1">
    <location>
        <begin position="121"/>
        <end position="153"/>
    </location>
</feature>
<dbReference type="Gene3D" id="1.25.40.20">
    <property type="entry name" value="Ankyrin repeat-containing domain"/>
    <property type="match status" value="5"/>
</dbReference>
<reference evidence="4" key="1">
    <citation type="journal article" date="2012" name="Nature">
        <title>The tomato genome sequence provides insights into fleshy fruit evolution.</title>
        <authorList>
            <consortium name="Tomato Genome Consortium"/>
        </authorList>
    </citation>
    <scope>NUCLEOTIDE SEQUENCE [LARGE SCALE GENOMIC DNA]</scope>
    <source>
        <strain evidence="4">cv. Heinz 1706</strain>
    </source>
</reference>
<feature type="repeat" description="ANK" evidence="1">
    <location>
        <begin position="188"/>
        <end position="220"/>
    </location>
</feature>
<evidence type="ECO:0000313" key="4">
    <source>
        <dbReference type="EnsemblPlants" id="Solyc01g097190.3.1"/>
    </source>
</evidence>
<dbReference type="SUPFAM" id="SSF48403">
    <property type="entry name" value="Ankyrin repeat"/>
    <property type="match status" value="2"/>
</dbReference>
<dbReference type="EnsemblPlants" id="Solyc01g097190.3.1">
    <property type="protein sequence ID" value="Solyc01g097190.3.1"/>
    <property type="gene ID" value="Solyc01g097190.3"/>
</dbReference>
<dbReference type="InterPro" id="IPR011990">
    <property type="entry name" value="TPR-like_helical_dom_sf"/>
</dbReference>
<protein>
    <recommendedName>
        <fullName evidence="3">Serine/threonine-protein kinase BSK1-like TPR repeats domain-containing protein</fullName>
    </recommendedName>
</protein>
<dbReference type="InterPro" id="IPR051616">
    <property type="entry name" value="Cul2-RING_E3_ligase_SR"/>
</dbReference>
<dbReference type="AlphaFoldDB" id="A0A3Q7EM39"/>
<reference evidence="4" key="2">
    <citation type="submission" date="2019-01" db="UniProtKB">
        <authorList>
            <consortium name="EnsemblPlants"/>
        </authorList>
    </citation>
    <scope>IDENTIFICATION</scope>
    <source>
        <strain evidence="4">cv. Heinz 1706</strain>
    </source>
</reference>
<dbReference type="Pfam" id="PF25575">
    <property type="entry name" value="TPR_BSK1_C"/>
    <property type="match status" value="1"/>
</dbReference>
<feature type="repeat" description="ANK" evidence="1">
    <location>
        <begin position="665"/>
        <end position="697"/>
    </location>
</feature>
<dbReference type="Pfam" id="PF12796">
    <property type="entry name" value="Ank_2"/>
    <property type="match status" value="4"/>
</dbReference>
<accession>A0A3Q7EM39</accession>
<dbReference type="PRINTS" id="PR01415">
    <property type="entry name" value="ANKYRIN"/>
</dbReference>
<evidence type="ECO:0000259" key="3">
    <source>
        <dbReference type="Pfam" id="PF25575"/>
    </source>
</evidence>
<name>A0A3Q7EM39_SOLLC</name>
<evidence type="ECO:0000256" key="2">
    <source>
        <dbReference type="SAM" id="MobiDB-lite"/>
    </source>
</evidence>
<dbReference type="SMART" id="SM00248">
    <property type="entry name" value="ANK"/>
    <property type="match status" value="10"/>
</dbReference>
<dbReference type="FunCoup" id="A0A3Q7EM39">
    <property type="interactions" value="695"/>
</dbReference>
<keyword evidence="1" id="KW-0040">ANK repeat</keyword>
<feature type="domain" description="Serine/threonine-protein kinase BSK1-like TPR repeats" evidence="3">
    <location>
        <begin position="367"/>
        <end position="441"/>
    </location>
</feature>
<dbReference type="PANTHER" id="PTHR46224">
    <property type="entry name" value="ANKYRIN REPEAT FAMILY PROTEIN"/>
    <property type="match status" value="1"/>
</dbReference>
<feature type="repeat" description="ANK" evidence="1">
    <location>
        <begin position="220"/>
        <end position="252"/>
    </location>
</feature>
<proteinExistence type="predicted"/>
<dbReference type="SMART" id="SM00028">
    <property type="entry name" value="TPR"/>
    <property type="match status" value="3"/>
</dbReference>
<dbReference type="PANTHER" id="PTHR46224:SF6">
    <property type="entry name" value="ANKYRIN REPEAT FAMILY PROTEIN"/>
    <property type="match status" value="1"/>
</dbReference>
<dbReference type="PROSITE" id="PS50297">
    <property type="entry name" value="ANK_REP_REGION"/>
    <property type="match status" value="6"/>
</dbReference>
<feature type="repeat" description="ANK" evidence="1">
    <location>
        <begin position="88"/>
        <end position="120"/>
    </location>
</feature>
<organism evidence="4">
    <name type="scientific">Solanum lycopersicum</name>
    <name type="common">Tomato</name>
    <name type="synonym">Lycopersicon esculentum</name>
    <dbReference type="NCBI Taxonomy" id="4081"/>
    <lineage>
        <taxon>Eukaryota</taxon>
        <taxon>Viridiplantae</taxon>
        <taxon>Streptophyta</taxon>
        <taxon>Embryophyta</taxon>
        <taxon>Tracheophyta</taxon>
        <taxon>Spermatophyta</taxon>
        <taxon>Magnoliopsida</taxon>
        <taxon>eudicotyledons</taxon>
        <taxon>Gunneridae</taxon>
        <taxon>Pentapetalae</taxon>
        <taxon>asterids</taxon>
        <taxon>lamiids</taxon>
        <taxon>Solanales</taxon>
        <taxon>Solanaceae</taxon>
        <taxon>Solanoideae</taxon>
        <taxon>Solaneae</taxon>
        <taxon>Solanum</taxon>
        <taxon>Solanum subgen. Lycopersicon</taxon>
    </lineage>
</organism>
<dbReference type="InterPro" id="IPR058209">
    <property type="entry name" value="TPR_BSK1_C"/>
</dbReference>
<sequence length="818" mass="87970">MAPDATDALAVREKVNKFLKAACSGDIELFKKLAKQLDDGKGLAGTVADVKDGNKRGALIFAAREGKIELCKYLVEELKIDVNEKDDEGETPLLHAARQGHTTTVQYLLEQGADPAIPSASGATALHHAAGNGHVELVKLLLSKGVDVDLQSEAGTPLMWAAGFGQEEVVKVLLEHHANVHTQTEDENNVCPLVSAVATDSLPCVELLVKAGADVNVRTGDATPLLIAAHNGSAGVINCLLQAGADPNAAEEVNILSAPLLSINEDQSDGFSGLTGGFSALTGFQDGTKPIQVAAASGSREAVEALLPVTERIQSVPEWSVDGVIEFVQSEYKREQERAEAGRKANKSREPIIPKKDLPEVSPEAKKKAADAKARADEAFNRKDFATAIDTYTQAIDFDPTDGTLFSNRSLCWLRLGQAERALSDARACRELRPDWAKGCYREGAALRLLQACPSSPGRFEEAANAFYEGVQINPDNMELVTAFREAVEAGRKVHATNKVKTLMEAACAGNIKIFKKLAKGLDRGKGLAATVASVKDGKERGPLTLPLRKDNLRCARHIQLVKLLLSKGVDVDLQSDAGIPLMWAAGLGQEDAVKFDSQTGDQLWQPIHFLRGAVSKGANVNIKTGEATRYGETTPLLIAANNGNAEIMYCLLQAGADPNATDEDGNKPIHVAATTGNRAAVEALLAVTPQIQSVPEWSVDGVIEFMQSDYRRKQGSIEAGGEENYGAILRCLRTRLEDEFKGLKQECIIPKKDLPEVTPEAKKKAADAKAKGDEAFKRNDLPRAINAYTQVPIRLIGFLLNFQLYPFPSSYPLPDAD</sequence>
<dbReference type="SUPFAM" id="SSF48452">
    <property type="entry name" value="TPR-like"/>
    <property type="match status" value="1"/>
</dbReference>
<keyword evidence="5" id="KW-1185">Reference proteome</keyword>
<dbReference type="STRING" id="4081.A0A3Q7EM39"/>
<dbReference type="PROSITE" id="PS50088">
    <property type="entry name" value="ANK_REPEAT"/>
    <property type="match status" value="7"/>
</dbReference>
<dbReference type="InterPro" id="IPR002110">
    <property type="entry name" value="Ankyrin_rpt"/>
</dbReference>
<dbReference type="InParanoid" id="A0A3Q7EM39"/>
<dbReference type="InterPro" id="IPR019734">
    <property type="entry name" value="TPR_rpt"/>
</dbReference>
<dbReference type="Gene3D" id="1.25.40.10">
    <property type="entry name" value="Tetratricopeptide repeat domain"/>
    <property type="match status" value="1"/>
</dbReference>
<evidence type="ECO:0000256" key="1">
    <source>
        <dbReference type="PROSITE-ProRule" id="PRU00023"/>
    </source>
</evidence>
<dbReference type="PaxDb" id="4081-Solyc01g097210.2.1"/>
<feature type="region of interest" description="Disordered" evidence="2">
    <location>
        <begin position="337"/>
        <end position="366"/>
    </location>
</feature>
<feature type="repeat" description="ANK" evidence="1">
    <location>
        <begin position="153"/>
        <end position="185"/>
    </location>
</feature>